<name>A0A7S4GH84_9EUGL</name>
<sequence length="371" mass="41169">MPMKYYKLGDTGPEVSEICLGTMTWGSQMTDEAAAHAMCDAYVAAGGNFIDTAEMYPVPPKPEWLGSTERYLGNWLAANPGVRKKVYIASKVCGPAPRDFVNKGRDTATTEMPNLDRANIRAACESICKRLQTDYIDILYLHWPSRPAPLFGASMYKASMEKNHPFFGDNPYETVPIEESIKAMDELIKEGKIHHWAVSNETSFGVCSIVEACKRLGVPKPVCIQNDFSLVDRRFTTELAETCAPWNHNISGCPYGILSGGTLTGKYNKGAQPEGARHTWDPKFQPRYLSARVLAAAQKYERLAKSQGLTPAVLAMAWANQCFFNQSIIIGANNMDQLNECLSVVDVTLNEFTMEAIEDIHAEDKNPQIVH</sequence>
<dbReference type="InterPro" id="IPR036812">
    <property type="entry name" value="NAD(P)_OxRdtase_dom_sf"/>
</dbReference>
<dbReference type="CDD" id="cd19094">
    <property type="entry name" value="AKR_Tas-like"/>
    <property type="match status" value="1"/>
</dbReference>
<accession>A0A7S4GH84</accession>
<feature type="domain" description="NADP-dependent oxidoreductase" evidence="1">
    <location>
        <begin position="17"/>
        <end position="360"/>
    </location>
</feature>
<dbReference type="InterPro" id="IPR050523">
    <property type="entry name" value="AKR_Detox_Biosynth"/>
</dbReference>
<evidence type="ECO:0000313" key="2">
    <source>
        <dbReference type="EMBL" id="CAE0837056.1"/>
    </source>
</evidence>
<dbReference type="PANTHER" id="PTHR43364">
    <property type="entry name" value="NADH-SPECIFIC METHYLGLYOXAL REDUCTASE-RELATED"/>
    <property type="match status" value="1"/>
</dbReference>
<dbReference type="PANTHER" id="PTHR43364:SF17">
    <property type="entry name" value="ALDO KETO REDUCTASE"/>
    <property type="match status" value="1"/>
</dbReference>
<dbReference type="AlphaFoldDB" id="A0A7S4GH84"/>
<proteinExistence type="predicted"/>
<dbReference type="Pfam" id="PF00248">
    <property type="entry name" value="Aldo_ket_red"/>
    <property type="match status" value="1"/>
</dbReference>
<dbReference type="Gene3D" id="3.20.20.100">
    <property type="entry name" value="NADP-dependent oxidoreductase domain"/>
    <property type="match status" value="1"/>
</dbReference>
<evidence type="ECO:0000259" key="1">
    <source>
        <dbReference type="Pfam" id="PF00248"/>
    </source>
</evidence>
<dbReference type="EMBL" id="HBJA01140566">
    <property type="protein sequence ID" value="CAE0837056.1"/>
    <property type="molecule type" value="Transcribed_RNA"/>
</dbReference>
<protein>
    <recommendedName>
        <fullName evidence="1">NADP-dependent oxidoreductase domain-containing protein</fullName>
    </recommendedName>
</protein>
<dbReference type="InterPro" id="IPR023210">
    <property type="entry name" value="NADP_OxRdtase_dom"/>
</dbReference>
<gene>
    <name evidence="2" type="ORF">EGYM00163_LOCUS48425</name>
</gene>
<dbReference type="SUPFAM" id="SSF51430">
    <property type="entry name" value="NAD(P)-linked oxidoreductase"/>
    <property type="match status" value="1"/>
</dbReference>
<reference evidence="2" key="1">
    <citation type="submission" date="2021-01" db="EMBL/GenBank/DDBJ databases">
        <authorList>
            <person name="Corre E."/>
            <person name="Pelletier E."/>
            <person name="Niang G."/>
            <person name="Scheremetjew M."/>
            <person name="Finn R."/>
            <person name="Kale V."/>
            <person name="Holt S."/>
            <person name="Cochrane G."/>
            <person name="Meng A."/>
            <person name="Brown T."/>
            <person name="Cohen L."/>
        </authorList>
    </citation>
    <scope>NUCLEOTIDE SEQUENCE</scope>
    <source>
        <strain evidence="2">CCMP1594</strain>
    </source>
</reference>
<organism evidence="2">
    <name type="scientific">Eutreptiella gymnastica</name>
    <dbReference type="NCBI Taxonomy" id="73025"/>
    <lineage>
        <taxon>Eukaryota</taxon>
        <taxon>Discoba</taxon>
        <taxon>Euglenozoa</taxon>
        <taxon>Euglenida</taxon>
        <taxon>Spirocuta</taxon>
        <taxon>Euglenophyceae</taxon>
        <taxon>Eutreptiales</taxon>
        <taxon>Eutreptiaceae</taxon>
        <taxon>Eutreptiella</taxon>
    </lineage>
</organism>